<comment type="caution">
    <text evidence="1">The sequence shown here is derived from an EMBL/GenBank/DDBJ whole genome shotgun (WGS) entry which is preliminary data.</text>
</comment>
<sequence length="62" mass="6563">MCIHVSDSRGYVPARAGSPGQVAFETEGEDRGAVAARINLRVPCANLFGKGGHSRLFAYLEG</sequence>
<protein>
    <submittedName>
        <fullName evidence="1">Uncharacterized protein</fullName>
    </submittedName>
</protein>
<keyword evidence="2" id="KW-1185">Reference proteome</keyword>
<evidence type="ECO:0000313" key="2">
    <source>
        <dbReference type="Proteomes" id="UP001499951"/>
    </source>
</evidence>
<dbReference type="EMBL" id="BAAADD010000004">
    <property type="protein sequence ID" value="GAA0567991.1"/>
    <property type="molecule type" value="Genomic_DNA"/>
</dbReference>
<gene>
    <name evidence="1" type="ORF">GCM10008942_15670</name>
</gene>
<dbReference type="Proteomes" id="UP001499951">
    <property type="component" value="Unassembled WGS sequence"/>
</dbReference>
<organism evidence="1 2">
    <name type="scientific">Rhizomicrobium electricum</name>
    <dbReference type="NCBI Taxonomy" id="480070"/>
    <lineage>
        <taxon>Bacteria</taxon>
        <taxon>Pseudomonadati</taxon>
        <taxon>Pseudomonadota</taxon>
        <taxon>Alphaproteobacteria</taxon>
        <taxon>Micropepsales</taxon>
        <taxon>Micropepsaceae</taxon>
        <taxon>Rhizomicrobium</taxon>
    </lineage>
</organism>
<name>A0ABP3PMK3_9PROT</name>
<accession>A0ABP3PMK3</accession>
<evidence type="ECO:0000313" key="1">
    <source>
        <dbReference type="EMBL" id="GAA0567991.1"/>
    </source>
</evidence>
<reference evidence="2" key="1">
    <citation type="journal article" date="2019" name="Int. J. Syst. Evol. Microbiol.">
        <title>The Global Catalogue of Microorganisms (GCM) 10K type strain sequencing project: providing services to taxonomists for standard genome sequencing and annotation.</title>
        <authorList>
            <consortium name="The Broad Institute Genomics Platform"/>
            <consortium name="The Broad Institute Genome Sequencing Center for Infectious Disease"/>
            <person name="Wu L."/>
            <person name="Ma J."/>
        </authorList>
    </citation>
    <scope>NUCLEOTIDE SEQUENCE [LARGE SCALE GENOMIC DNA]</scope>
    <source>
        <strain evidence="2">JCM 15089</strain>
    </source>
</reference>
<proteinExistence type="predicted"/>